<dbReference type="GO" id="GO:0016853">
    <property type="term" value="F:isomerase activity"/>
    <property type="evidence" value="ECO:0007669"/>
    <property type="project" value="UniProtKB-KW"/>
</dbReference>
<feature type="signal peptide" evidence="1">
    <location>
        <begin position="1"/>
        <end position="22"/>
    </location>
</feature>
<keyword evidence="2" id="KW-0413">Isomerase</keyword>
<dbReference type="PROSITE" id="PS51257">
    <property type="entry name" value="PROKAR_LIPOPROTEIN"/>
    <property type="match status" value="1"/>
</dbReference>
<dbReference type="Gene3D" id="3.10.450.50">
    <property type="match status" value="1"/>
</dbReference>
<organism evidence="2 3">
    <name type="scientific">Sediminitomix flava</name>
    <dbReference type="NCBI Taxonomy" id="379075"/>
    <lineage>
        <taxon>Bacteria</taxon>
        <taxon>Pseudomonadati</taxon>
        <taxon>Bacteroidota</taxon>
        <taxon>Cytophagia</taxon>
        <taxon>Cytophagales</taxon>
        <taxon>Flammeovirgaceae</taxon>
        <taxon>Sediminitomix</taxon>
    </lineage>
</organism>
<dbReference type="Proteomes" id="UP000245535">
    <property type="component" value="Unassembled WGS sequence"/>
</dbReference>
<dbReference type="InterPro" id="IPR009959">
    <property type="entry name" value="Cyclase_SnoaL-like"/>
</dbReference>
<sequence>MKIVNSGIVLVLLLLLASCQNAKTEDNESLDKAIVVNFFEETYNKGNLQYVMDFFADDYYEHRPDGARSNQDAVNIIKGAEKTFPDLKVKVEDVIVEGDLIAVRLTWNATHKDTFLGIEATNKNITWEAMEFFRLKDGKITETWGSWPLYDMIQLLSDK</sequence>
<evidence type="ECO:0000313" key="2">
    <source>
        <dbReference type="EMBL" id="PWJ44214.1"/>
    </source>
</evidence>
<evidence type="ECO:0000256" key="1">
    <source>
        <dbReference type="SAM" id="SignalP"/>
    </source>
</evidence>
<dbReference type="PANTHER" id="PTHR38436:SF1">
    <property type="entry name" value="ESTER CYCLASE"/>
    <property type="match status" value="1"/>
</dbReference>
<dbReference type="SUPFAM" id="SSF54427">
    <property type="entry name" value="NTF2-like"/>
    <property type="match status" value="1"/>
</dbReference>
<dbReference type="Pfam" id="PF07366">
    <property type="entry name" value="SnoaL"/>
    <property type="match status" value="1"/>
</dbReference>
<dbReference type="RefSeq" id="WP_109615725.1">
    <property type="nucleotide sequence ID" value="NZ_QGDO01000001.1"/>
</dbReference>
<dbReference type="EMBL" id="QGDO01000001">
    <property type="protein sequence ID" value="PWJ44214.1"/>
    <property type="molecule type" value="Genomic_DNA"/>
</dbReference>
<gene>
    <name evidence="2" type="ORF">BC781_101564</name>
</gene>
<protein>
    <submittedName>
        <fullName evidence="2">Steroid delta-isomerase-like uncharacterized protein</fullName>
    </submittedName>
</protein>
<dbReference type="PANTHER" id="PTHR38436">
    <property type="entry name" value="POLYKETIDE CYCLASE SNOAL-LIKE DOMAIN"/>
    <property type="match status" value="1"/>
</dbReference>
<feature type="chain" id="PRO_5016377168" evidence="1">
    <location>
        <begin position="23"/>
        <end position="159"/>
    </location>
</feature>
<keyword evidence="1" id="KW-0732">Signal</keyword>
<dbReference type="InterPro" id="IPR032710">
    <property type="entry name" value="NTF2-like_dom_sf"/>
</dbReference>
<name>A0A315ZHN1_SEDFL</name>
<evidence type="ECO:0000313" key="3">
    <source>
        <dbReference type="Proteomes" id="UP000245535"/>
    </source>
</evidence>
<comment type="caution">
    <text evidence="2">The sequence shown here is derived from an EMBL/GenBank/DDBJ whole genome shotgun (WGS) entry which is preliminary data.</text>
</comment>
<dbReference type="OrthoDB" id="4774596at2"/>
<accession>A0A315ZHN1</accession>
<dbReference type="AlphaFoldDB" id="A0A315ZHN1"/>
<reference evidence="2 3" key="1">
    <citation type="submission" date="2018-03" db="EMBL/GenBank/DDBJ databases">
        <title>Genomic Encyclopedia of Archaeal and Bacterial Type Strains, Phase II (KMG-II): from individual species to whole genera.</title>
        <authorList>
            <person name="Goeker M."/>
        </authorList>
    </citation>
    <scope>NUCLEOTIDE SEQUENCE [LARGE SCALE GENOMIC DNA]</scope>
    <source>
        <strain evidence="2 3">DSM 28229</strain>
    </source>
</reference>
<keyword evidence="3" id="KW-1185">Reference proteome</keyword>
<proteinExistence type="predicted"/>
<dbReference type="GO" id="GO:0030638">
    <property type="term" value="P:polyketide metabolic process"/>
    <property type="evidence" value="ECO:0007669"/>
    <property type="project" value="InterPro"/>
</dbReference>